<dbReference type="PANTHER" id="PTHR42052:SF1">
    <property type="entry name" value="ABM DOMAIN-CONTAINING PROTEIN"/>
    <property type="match status" value="1"/>
</dbReference>
<keyword evidence="2" id="KW-1185">Reference proteome</keyword>
<proteinExistence type="predicted"/>
<dbReference type="SUPFAM" id="SSF54909">
    <property type="entry name" value="Dimeric alpha+beta barrel"/>
    <property type="match status" value="1"/>
</dbReference>
<organism evidence="1 2">
    <name type="scientific">Monosporascus ibericus</name>
    <dbReference type="NCBI Taxonomy" id="155417"/>
    <lineage>
        <taxon>Eukaryota</taxon>
        <taxon>Fungi</taxon>
        <taxon>Dikarya</taxon>
        <taxon>Ascomycota</taxon>
        <taxon>Pezizomycotina</taxon>
        <taxon>Sordariomycetes</taxon>
        <taxon>Xylariomycetidae</taxon>
        <taxon>Xylariales</taxon>
        <taxon>Xylariales incertae sedis</taxon>
        <taxon>Monosporascus</taxon>
    </lineage>
</organism>
<evidence type="ECO:0000313" key="2">
    <source>
        <dbReference type="Proteomes" id="UP000293360"/>
    </source>
</evidence>
<sequence>MPVTELVFFKTTALGTITPEFKAACADALKVQDEWCTANLLDAPSGHEARGAALFQQTEDPTVTLLTAHWKSVSEHEAWIASEENRRVFSAVQEHIDRDRIRYFHVDGVEAFSATEDAGLTPVLQSPVISVARCFVQKDKKAEFDRVYGGVKSIHDDFAKPYAHRGGWRIEKEEGKEDVEQYVMIGGWDSVEAANEFPKHKDFSTYADAMTTVMLDCDVKYYRRIL</sequence>
<dbReference type="Proteomes" id="UP000293360">
    <property type="component" value="Unassembled WGS sequence"/>
</dbReference>
<dbReference type="AlphaFoldDB" id="A0A4Q4TEE5"/>
<evidence type="ECO:0008006" key="3">
    <source>
        <dbReference type="Google" id="ProtNLM"/>
    </source>
</evidence>
<reference evidence="1 2" key="1">
    <citation type="submission" date="2018-06" db="EMBL/GenBank/DDBJ databases">
        <title>Complete Genomes of Monosporascus.</title>
        <authorList>
            <person name="Robinson A.J."/>
            <person name="Natvig D.O."/>
        </authorList>
    </citation>
    <scope>NUCLEOTIDE SEQUENCE [LARGE SCALE GENOMIC DNA]</scope>
    <source>
        <strain evidence="1 2">CBS 110550</strain>
    </source>
</reference>
<gene>
    <name evidence="1" type="ORF">DL764_004140</name>
</gene>
<evidence type="ECO:0000313" key="1">
    <source>
        <dbReference type="EMBL" id="RYP04928.1"/>
    </source>
</evidence>
<dbReference type="OrthoDB" id="3542212at2759"/>
<dbReference type="InterPro" id="IPR011008">
    <property type="entry name" value="Dimeric_a/b-barrel"/>
</dbReference>
<dbReference type="PANTHER" id="PTHR42052">
    <property type="entry name" value="ABM DOMAIN-CONTAINING PROTEIN"/>
    <property type="match status" value="1"/>
</dbReference>
<dbReference type="EMBL" id="QJNU01000189">
    <property type="protein sequence ID" value="RYP04928.1"/>
    <property type="molecule type" value="Genomic_DNA"/>
</dbReference>
<dbReference type="Gene3D" id="3.30.70.100">
    <property type="match status" value="2"/>
</dbReference>
<accession>A0A4Q4TEE5</accession>
<name>A0A4Q4TEE5_9PEZI</name>
<comment type="caution">
    <text evidence="1">The sequence shown here is derived from an EMBL/GenBank/DDBJ whole genome shotgun (WGS) entry which is preliminary data.</text>
</comment>
<protein>
    <recommendedName>
        <fullName evidence="3">ABM domain-containing protein</fullName>
    </recommendedName>
</protein>